<organism evidence="1">
    <name type="scientific">candidate division WOR-3 bacterium</name>
    <dbReference type="NCBI Taxonomy" id="2052148"/>
    <lineage>
        <taxon>Bacteria</taxon>
        <taxon>Bacteria division WOR-3</taxon>
    </lineage>
</organism>
<proteinExistence type="predicted"/>
<sequence>MERNGRSTYYALKALFFSLLVLGLACAPKATKRTLIKVSVRPISCELANIELKKIDFLYQLSVINKGPQDIEIEKMTYEFYINDEKVSEGDYISGITKVRAKSTRNLQKFIPVPEEAQSEKVKKAIRERKGIYTLKIKAIIKTAWGEAFEMDETLKMKIR</sequence>
<name>A0A7V3KMP0_UNCW3</name>
<reference evidence="1" key="1">
    <citation type="journal article" date="2020" name="mSystems">
        <title>Genome- and Community-Level Interaction Insights into Carbon Utilization and Element Cycling Functions of Hydrothermarchaeota in Hydrothermal Sediment.</title>
        <authorList>
            <person name="Zhou Z."/>
            <person name="Liu Y."/>
            <person name="Xu W."/>
            <person name="Pan J."/>
            <person name="Luo Z.H."/>
            <person name="Li M."/>
        </authorList>
    </citation>
    <scope>NUCLEOTIDE SEQUENCE [LARGE SCALE GENOMIC DNA]</scope>
    <source>
        <strain evidence="1">SpSt-754</strain>
    </source>
</reference>
<dbReference type="AlphaFoldDB" id="A0A7V3KMP0"/>
<dbReference type="Gene3D" id="2.60.40.1820">
    <property type="match status" value="1"/>
</dbReference>
<dbReference type="EMBL" id="DTGD01000040">
    <property type="protein sequence ID" value="HGB35465.1"/>
    <property type="molecule type" value="Genomic_DNA"/>
</dbReference>
<evidence type="ECO:0000313" key="1">
    <source>
        <dbReference type="EMBL" id="HGB35465.1"/>
    </source>
</evidence>
<protein>
    <recommendedName>
        <fullName evidence="2">Late embryogenesis abundant protein LEA-2 subgroup domain-containing protein</fullName>
    </recommendedName>
</protein>
<dbReference type="SUPFAM" id="SSF117070">
    <property type="entry name" value="LEA14-like"/>
    <property type="match status" value="1"/>
</dbReference>
<accession>A0A7V3KMP0</accession>
<comment type="caution">
    <text evidence="1">The sequence shown here is derived from an EMBL/GenBank/DDBJ whole genome shotgun (WGS) entry which is preliminary data.</text>
</comment>
<gene>
    <name evidence="1" type="ORF">ENV38_00965</name>
</gene>
<evidence type="ECO:0008006" key="2">
    <source>
        <dbReference type="Google" id="ProtNLM"/>
    </source>
</evidence>
<dbReference type="PROSITE" id="PS51257">
    <property type="entry name" value="PROKAR_LIPOPROTEIN"/>
    <property type="match status" value="1"/>
</dbReference>